<name>A0A0G0PTX8_9BACT</name>
<dbReference type="AlphaFoldDB" id="A0A0G0PTX8"/>
<dbReference type="Proteomes" id="UP000033881">
    <property type="component" value="Unassembled WGS sequence"/>
</dbReference>
<protein>
    <submittedName>
        <fullName evidence="1">Uncharacterized protein</fullName>
    </submittedName>
</protein>
<reference evidence="1 2" key="1">
    <citation type="journal article" date="2015" name="Nature">
        <title>rRNA introns, odd ribosomes, and small enigmatic genomes across a large radiation of phyla.</title>
        <authorList>
            <person name="Brown C.T."/>
            <person name="Hug L.A."/>
            <person name="Thomas B.C."/>
            <person name="Sharon I."/>
            <person name="Castelle C.J."/>
            <person name="Singh A."/>
            <person name="Wilkins M.J."/>
            <person name="Williams K.H."/>
            <person name="Banfield J.F."/>
        </authorList>
    </citation>
    <scope>NUCLEOTIDE SEQUENCE [LARGE SCALE GENOMIC DNA]</scope>
</reference>
<dbReference type="STRING" id="1618574.UT24_C0003G0042"/>
<comment type="caution">
    <text evidence="1">The sequence shown here is derived from an EMBL/GenBank/DDBJ whole genome shotgun (WGS) entry which is preliminary data.</text>
</comment>
<proteinExistence type="predicted"/>
<accession>A0A0G0PTX8</accession>
<gene>
    <name evidence="1" type="ORF">UT24_C0003G0042</name>
</gene>
<organism evidence="1 2">
    <name type="scientific">Candidatus Woesebacteria bacterium GW2011_GWB1_39_12</name>
    <dbReference type="NCBI Taxonomy" id="1618574"/>
    <lineage>
        <taxon>Bacteria</taxon>
        <taxon>Candidatus Woeseibacteriota</taxon>
    </lineage>
</organism>
<evidence type="ECO:0000313" key="2">
    <source>
        <dbReference type="Proteomes" id="UP000033881"/>
    </source>
</evidence>
<sequence>MRMLARTLFAFRAESREAYFVLSAGIMYRAMEKGMKLFSN</sequence>
<evidence type="ECO:0000313" key="1">
    <source>
        <dbReference type="EMBL" id="KKR01635.1"/>
    </source>
</evidence>
<dbReference type="EMBL" id="LBWB01000003">
    <property type="protein sequence ID" value="KKR01635.1"/>
    <property type="molecule type" value="Genomic_DNA"/>
</dbReference>